<proteinExistence type="predicted"/>
<dbReference type="InterPro" id="IPR043502">
    <property type="entry name" value="DNA/RNA_pol_sf"/>
</dbReference>
<keyword evidence="4" id="KW-1185">Reference proteome</keyword>
<dbReference type="Proteomes" id="UP001148838">
    <property type="component" value="Unassembled WGS sequence"/>
</dbReference>
<dbReference type="InterPro" id="IPR000477">
    <property type="entry name" value="RT_dom"/>
</dbReference>
<sequence>MAGLCEGGIVPAGSLKAICFINRHSTTTALLKISEDIREAIDRRGITLLTLIDFSRAFDTVEIDILISKLRQMHLSESAVTWMDSYLRDRQQCVYHDNCCSSWRHVRAGVPQGSVLGPLLFTLYINGISSVLEHCQYHLYADDLQAYIHSRPDTVNERLSNLNDDLLSINNSARKFGLNINPDKTQAILLGQQRLLSSINMNTLQPVSLNNKIIPFSATVKNLGTYFDSNMNWNTQIRYICRNVCSIMQSLKRLKKFLPTKLKQILVQTLVMPHFDYCDVLYSDLSAELSQKLPRVHSTPNYLASRFTFLASHHSRNTRSQHNLLLSIPRHHTSLYSSILKERNEAVLERVGEERMMLKLIRKRKRNCMGHWLRRNCLLKDAREGMVNGEEFETEENSEKTEKNNEKTQENSEKTEESNEKTEENNEKTEDNNEKTEENNKKTEKNNEKTEGNNEKTEGNNEKTEENN</sequence>
<dbReference type="Pfam" id="PF00078">
    <property type="entry name" value="RVT_1"/>
    <property type="match status" value="1"/>
</dbReference>
<gene>
    <name evidence="3" type="ORF">ANN_12846</name>
</gene>
<accession>A0ABQ8TIQ9</accession>
<dbReference type="PROSITE" id="PS50878">
    <property type="entry name" value="RT_POL"/>
    <property type="match status" value="1"/>
</dbReference>
<dbReference type="CDD" id="cd01650">
    <property type="entry name" value="RT_nLTR_like"/>
    <property type="match status" value="1"/>
</dbReference>
<evidence type="ECO:0000256" key="1">
    <source>
        <dbReference type="SAM" id="MobiDB-lite"/>
    </source>
</evidence>
<dbReference type="PANTHER" id="PTHR33332">
    <property type="entry name" value="REVERSE TRANSCRIPTASE DOMAIN-CONTAINING PROTEIN"/>
    <property type="match status" value="1"/>
</dbReference>
<feature type="region of interest" description="Disordered" evidence="1">
    <location>
        <begin position="388"/>
        <end position="468"/>
    </location>
</feature>
<evidence type="ECO:0000313" key="3">
    <source>
        <dbReference type="EMBL" id="KAJ4446153.1"/>
    </source>
</evidence>
<feature type="domain" description="Reverse transcriptase" evidence="2">
    <location>
        <begin position="1"/>
        <end position="203"/>
    </location>
</feature>
<feature type="compositionally biased region" description="Basic and acidic residues" evidence="1">
    <location>
        <begin position="397"/>
        <end position="468"/>
    </location>
</feature>
<evidence type="ECO:0000313" key="4">
    <source>
        <dbReference type="Proteomes" id="UP001148838"/>
    </source>
</evidence>
<protein>
    <recommendedName>
        <fullName evidence="2">Reverse transcriptase domain-containing protein</fullName>
    </recommendedName>
</protein>
<evidence type="ECO:0000259" key="2">
    <source>
        <dbReference type="PROSITE" id="PS50878"/>
    </source>
</evidence>
<dbReference type="EMBL" id="JAJSOF020000009">
    <property type="protein sequence ID" value="KAJ4446153.1"/>
    <property type="molecule type" value="Genomic_DNA"/>
</dbReference>
<organism evidence="3 4">
    <name type="scientific">Periplaneta americana</name>
    <name type="common">American cockroach</name>
    <name type="synonym">Blatta americana</name>
    <dbReference type="NCBI Taxonomy" id="6978"/>
    <lineage>
        <taxon>Eukaryota</taxon>
        <taxon>Metazoa</taxon>
        <taxon>Ecdysozoa</taxon>
        <taxon>Arthropoda</taxon>
        <taxon>Hexapoda</taxon>
        <taxon>Insecta</taxon>
        <taxon>Pterygota</taxon>
        <taxon>Neoptera</taxon>
        <taxon>Polyneoptera</taxon>
        <taxon>Dictyoptera</taxon>
        <taxon>Blattodea</taxon>
        <taxon>Blattoidea</taxon>
        <taxon>Blattidae</taxon>
        <taxon>Blattinae</taxon>
        <taxon>Periplaneta</taxon>
    </lineage>
</organism>
<name>A0ABQ8TIQ9_PERAM</name>
<reference evidence="3 4" key="1">
    <citation type="journal article" date="2022" name="Allergy">
        <title>Genome assembly and annotation of Periplaneta americana reveal a comprehensive cockroach allergen profile.</title>
        <authorList>
            <person name="Wang L."/>
            <person name="Xiong Q."/>
            <person name="Saelim N."/>
            <person name="Wang L."/>
            <person name="Nong W."/>
            <person name="Wan A.T."/>
            <person name="Shi M."/>
            <person name="Liu X."/>
            <person name="Cao Q."/>
            <person name="Hui J.H.L."/>
            <person name="Sookrung N."/>
            <person name="Leung T.F."/>
            <person name="Tungtrongchitr A."/>
            <person name="Tsui S.K.W."/>
        </authorList>
    </citation>
    <scope>NUCLEOTIDE SEQUENCE [LARGE SCALE GENOMIC DNA]</scope>
    <source>
        <strain evidence="3">PWHHKU_190912</strain>
    </source>
</reference>
<comment type="caution">
    <text evidence="3">The sequence shown here is derived from an EMBL/GenBank/DDBJ whole genome shotgun (WGS) entry which is preliminary data.</text>
</comment>
<dbReference type="SUPFAM" id="SSF56672">
    <property type="entry name" value="DNA/RNA polymerases"/>
    <property type="match status" value="1"/>
</dbReference>